<dbReference type="InterPro" id="IPR003675">
    <property type="entry name" value="Rce1/LyrA-like_dom"/>
</dbReference>
<feature type="transmembrane region" description="Helical" evidence="1">
    <location>
        <begin position="38"/>
        <end position="56"/>
    </location>
</feature>
<gene>
    <name evidence="3" type="ORF">RM519_05915</name>
</gene>
<feature type="domain" description="CAAX prenyl protease 2/Lysostaphin resistance protein A-like" evidence="2">
    <location>
        <begin position="114"/>
        <end position="211"/>
    </location>
</feature>
<protein>
    <submittedName>
        <fullName evidence="3">Type II CAAX endopeptidase family protein</fullName>
    </submittedName>
</protein>
<feature type="transmembrane region" description="Helical" evidence="1">
    <location>
        <begin position="12"/>
        <end position="32"/>
    </location>
</feature>
<dbReference type="PANTHER" id="PTHR39430:SF1">
    <property type="entry name" value="PROTEASE"/>
    <property type="match status" value="1"/>
</dbReference>
<feature type="transmembrane region" description="Helical" evidence="1">
    <location>
        <begin position="237"/>
        <end position="260"/>
    </location>
</feature>
<dbReference type="Pfam" id="PF02517">
    <property type="entry name" value="Rce1-like"/>
    <property type="match status" value="1"/>
</dbReference>
<keyword evidence="4" id="KW-1185">Reference proteome</keyword>
<evidence type="ECO:0000259" key="2">
    <source>
        <dbReference type="Pfam" id="PF02517"/>
    </source>
</evidence>
<feature type="transmembrane region" description="Helical" evidence="1">
    <location>
        <begin position="77"/>
        <end position="95"/>
    </location>
</feature>
<feature type="transmembrane region" description="Helical" evidence="1">
    <location>
        <begin position="115"/>
        <end position="132"/>
    </location>
</feature>
<keyword evidence="1" id="KW-0472">Membrane</keyword>
<keyword evidence="1" id="KW-1133">Transmembrane helix</keyword>
<evidence type="ECO:0000313" key="4">
    <source>
        <dbReference type="Proteomes" id="UP001252186"/>
    </source>
</evidence>
<reference evidence="3 4" key="1">
    <citation type="submission" date="2023-09" db="EMBL/GenBank/DDBJ databases">
        <authorList>
            <person name="Rey-Velasco X."/>
        </authorList>
    </citation>
    <scope>NUCLEOTIDE SEQUENCE [LARGE SCALE GENOMIC DNA]</scope>
    <source>
        <strain evidence="3 4">P050</strain>
    </source>
</reference>
<feature type="transmembrane region" description="Helical" evidence="1">
    <location>
        <begin position="144"/>
        <end position="164"/>
    </location>
</feature>
<evidence type="ECO:0000256" key="1">
    <source>
        <dbReference type="SAM" id="Phobius"/>
    </source>
</evidence>
<organism evidence="3 4">
    <name type="scientific">Urechidicola vernalis</name>
    <dbReference type="NCBI Taxonomy" id="3075600"/>
    <lineage>
        <taxon>Bacteria</taxon>
        <taxon>Pseudomonadati</taxon>
        <taxon>Bacteroidota</taxon>
        <taxon>Flavobacteriia</taxon>
        <taxon>Flavobacteriales</taxon>
        <taxon>Flavobacteriaceae</taxon>
        <taxon>Urechidicola</taxon>
    </lineage>
</organism>
<dbReference type="Proteomes" id="UP001252186">
    <property type="component" value="Unassembled WGS sequence"/>
</dbReference>
<dbReference type="PANTHER" id="PTHR39430">
    <property type="entry name" value="MEMBRANE-ASSOCIATED PROTEASE-RELATED"/>
    <property type="match status" value="1"/>
</dbReference>
<dbReference type="RefSeq" id="WP_311592710.1">
    <property type="nucleotide sequence ID" value="NZ_JAVRHV010000002.1"/>
</dbReference>
<dbReference type="EMBL" id="JAVRHV010000002">
    <property type="protein sequence ID" value="MDT0552775.1"/>
    <property type="molecule type" value="Genomic_DNA"/>
</dbReference>
<accession>A0ABU2Y692</accession>
<sequence>MKTLLKNKSNLTTYLLGIFLFALSLIVSTLLNKGAVKTYFPFTSVILLTIATWFLYKRENKPLKELGLSLNFKNLKFLLFGIILIAFVYLLAKYLRAVYLGETINLSTALNTKALLFAFYTILPTVAVEEFIFRGYLFKKTIELTSVVKANIIFALLFTSIHFFDEDILSHPGKMILIATSIPVGHLLFSTALLKSKTLFFPIGLHLGNNWASRHLISTDSSGNSIFYITDSFQFNTWPGFISFVVLWNLFFLLVILIIWKWDKIAMYLSKKSFNFII</sequence>
<evidence type="ECO:0000313" key="3">
    <source>
        <dbReference type="EMBL" id="MDT0552775.1"/>
    </source>
</evidence>
<keyword evidence="1" id="KW-0812">Transmembrane</keyword>
<name>A0ABU2Y692_9FLAO</name>
<proteinExistence type="predicted"/>
<comment type="caution">
    <text evidence="3">The sequence shown here is derived from an EMBL/GenBank/DDBJ whole genome shotgun (WGS) entry which is preliminary data.</text>
</comment>